<dbReference type="EMBL" id="JASPKY010000083">
    <property type="protein sequence ID" value="KAK9738739.1"/>
    <property type="molecule type" value="Genomic_DNA"/>
</dbReference>
<comment type="caution">
    <text evidence="2">The sequence shown here is derived from an EMBL/GenBank/DDBJ whole genome shotgun (WGS) entry which is preliminary data.</text>
</comment>
<name>A0AAW1LXM6_POPJA</name>
<sequence length="70" mass="8027">MTLWTSRHCFRPLFICGNKVWSFSEIENLNEGEVDTLFAEIPSDGESVDEFGESDDEKNAATNMEHKKRS</sequence>
<evidence type="ECO:0000313" key="3">
    <source>
        <dbReference type="Proteomes" id="UP001458880"/>
    </source>
</evidence>
<protein>
    <submittedName>
        <fullName evidence="2">Uncharacterized protein</fullName>
    </submittedName>
</protein>
<dbReference type="Proteomes" id="UP001458880">
    <property type="component" value="Unassembled WGS sequence"/>
</dbReference>
<proteinExistence type="predicted"/>
<feature type="compositionally biased region" description="Acidic residues" evidence="1">
    <location>
        <begin position="46"/>
        <end position="56"/>
    </location>
</feature>
<gene>
    <name evidence="2" type="ORF">QE152_g9617</name>
</gene>
<feature type="region of interest" description="Disordered" evidence="1">
    <location>
        <begin position="45"/>
        <end position="70"/>
    </location>
</feature>
<organism evidence="2 3">
    <name type="scientific">Popillia japonica</name>
    <name type="common">Japanese beetle</name>
    <dbReference type="NCBI Taxonomy" id="7064"/>
    <lineage>
        <taxon>Eukaryota</taxon>
        <taxon>Metazoa</taxon>
        <taxon>Ecdysozoa</taxon>
        <taxon>Arthropoda</taxon>
        <taxon>Hexapoda</taxon>
        <taxon>Insecta</taxon>
        <taxon>Pterygota</taxon>
        <taxon>Neoptera</taxon>
        <taxon>Endopterygota</taxon>
        <taxon>Coleoptera</taxon>
        <taxon>Polyphaga</taxon>
        <taxon>Scarabaeiformia</taxon>
        <taxon>Scarabaeidae</taxon>
        <taxon>Rutelinae</taxon>
        <taxon>Popillia</taxon>
    </lineage>
</organism>
<accession>A0AAW1LXM6</accession>
<evidence type="ECO:0000256" key="1">
    <source>
        <dbReference type="SAM" id="MobiDB-lite"/>
    </source>
</evidence>
<dbReference type="AlphaFoldDB" id="A0AAW1LXM6"/>
<reference evidence="2 3" key="1">
    <citation type="journal article" date="2024" name="BMC Genomics">
        <title>De novo assembly and annotation of Popillia japonica's genome with initial clues to its potential as an invasive pest.</title>
        <authorList>
            <person name="Cucini C."/>
            <person name="Boschi S."/>
            <person name="Funari R."/>
            <person name="Cardaioli E."/>
            <person name="Iannotti N."/>
            <person name="Marturano G."/>
            <person name="Paoli F."/>
            <person name="Bruttini M."/>
            <person name="Carapelli A."/>
            <person name="Frati F."/>
            <person name="Nardi F."/>
        </authorList>
    </citation>
    <scope>NUCLEOTIDE SEQUENCE [LARGE SCALE GENOMIC DNA]</scope>
    <source>
        <strain evidence="2">DMR45628</strain>
    </source>
</reference>
<evidence type="ECO:0000313" key="2">
    <source>
        <dbReference type="EMBL" id="KAK9738739.1"/>
    </source>
</evidence>
<keyword evidence="3" id="KW-1185">Reference proteome</keyword>